<keyword evidence="3" id="KW-0645">Protease</keyword>
<keyword evidence="1" id="KW-0812">Transmembrane</keyword>
<dbReference type="Gene3D" id="3.30.1380.10">
    <property type="match status" value="1"/>
</dbReference>
<dbReference type="PANTHER" id="PTHR34385:SF1">
    <property type="entry name" value="PEPTIDOGLYCAN L-ALANYL-D-GLUTAMATE ENDOPEPTIDASE CWLK"/>
    <property type="match status" value="1"/>
</dbReference>
<dbReference type="InterPro" id="IPR023346">
    <property type="entry name" value="Lysozyme-like_dom_sf"/>
</dbReference>
<keyword evidence="1" id="KW-0472">Membrane</keyword>
<keyword evidence="3" id="KW-0378">Hydrolase</keyword>
<dbReference type="Pfam" id="PF02557">
    <property type="entry name" value="VanY"/>
    <property type="match status" value="1"/>
</dbReference>
<keyword evidence="4" id="KW-1185">Reference proteome</keyword>
<dbReference type="InterPro" id="IPR003709">
    <property type="entry name" value="VanY-like_core_dom"/>
</dbReference>
<dbReference type="GO" id="GO:0004180">
    <property type="term" value="F:carboxypeptidase activity"/>
    <property type="evidence" value="ECO:0007669"/>
    <property type="project" value="UniProtKB-KW"/>
</dbReference>
<dbReference type="SUPFAM" id="SSF53955">
    <property type="entry name" value="Lysozyme-like"/>
    <property type="match status" value="1"/>
</dbReference>
<dbReference type="AlphaFoldDB" id="A0A4Q7M6G7"/>
<evidence type="ECO:0000256" key="1">
    <source>
        <dbReference type="SAM" id="Phobius"/>
    </source>
</evidence>
<name>A0A4Q7M6G7_9MICO</name>
<dbReference type="GO" id="GO:0006508">
    <property type="term" value="P:proteolysis"/>
    <property type="evidence" value="ECO:0007669"/>
    <property type="project" value="InterPro"/>
</dbReference>
<organism evidence="3 4">
    <name type="scientific">Xylanimonas ulmi</name>
    <dbReference type="NCBI Taxonomy" id="228973"/>
    <lineage>
        <taxon>Bacteria</taxon>
        <taxon>Bacillati</taxon>
        <taxon>Actinomycetota</taxon>
        <taxon>Actinomycetes</taxon>
        <taxon>Micrococcales</taxon>
        <taxon>Promicromonosporaceae</taxon>
        <taxon>Xylanimonas</taxon>
    </lineage>
</organism>
<dbReference type="InterPro" id="IPR009045">
    <property type="entry name" value="Zn_M74/Hedgehog-like"/>
</dbReference>
<dbReference type="PANTHER" id="PTHR34385">
    <property type="entry name" value="D-ALANYL-D-ALANINE CARBOXYPEPTIDASE"/>
    <property type="match status" value="1"/>
</dbReference>
<keyword evidence="3" id="KW-0121">Carboxypeptidase</keyword>
<dbReference type="Proteomes" id="UP000293852">
    <property type="component" value="Unassembled WGS sequence"/>
</dbReference>
<dbReference type="RefSeq" id="WP_130415458.1">
    <property type="nucleotide sequence ID" value="NZ_SGWX01000001.1"/>
</dbReference>
<dbReference type="InterPro" id="IPR052179">
    <property type="entry name" value="DD-CPase-like"/>
</dbReference>
<reference evidence="3 4" key="1">
    <citation type="submission" date="2019-02" db="EMBL/GenBank/DDBJ databases">
        <title>Sequencing the genomes of 1000 actinobacteria strains.</title>
        <authorList>
            <person name="Klenk H.-P."/>
        </authorList>
    </citation>
    <scope>NUCLEOTIDE SEQUENCE [LARGE SCALE GENOMIC DNA]</scope>
    <source>
        <strain evidence="3 4">DSM 16932</strain>
    </source>
</reference>
<dbReference type="SUPFAM" id="SSF55166">
    <property type="entry name" value="Hedgehog/DD-peptidase"/>
    <property type="match status" value="1"/>
</dbReference>
<evidence type="ECO:0000259" key="2">
    <source>
        <dbReference type="Pfam" id="PF02557"/>
    </source>
</evidence>
<feature type="transmembrane region" description="Helical" evidence="1">
    <location>
        <begin position="21"/>
        <end position="45"/>
    </location>
</feature>
<accession>A0A4Q7M6G7</accession>
<keyword evidence="1" id="KW-1133">Transmembrane helix</keyword>
<proteinExistence type="predicted"/>
<comment type="caution">
    <text evidence="3">The sequence shown here is derived from an EMBL/GenBank/DDBJ whole genome shotgun (WGS) entry which is preliminary data.</text>
</comment>
<gene>
    <name evidence="3" type="ORF">EV386_2519</name>
</gene>
<dbReference type="OrthoDB" id="5496837at2"/>
<protein>
    <submittedName>
        <fullName evidence="3">D-alanyl-D-alanine carboxypeptidase-like protein</fullName>
    </submittedName>
</protein>
<feature type="domain" description="D-alanyl-D-alanine carboxypeptidase-like core" evidence="2">
    <location>
        <begin position="108"/>
        <end position="216"/>
    </location>
</feature>
<evidence type="ECO:0000313" key="3">
    <source>
        <dbReference type="EMBL" id="RZS62198.1"/>
    </source>
</evidence>
<sequence>MAARAGARTGRGRTGRRVITAAVVGVALAIVAPIAGLILLVAAVVTNIVGVDSGGMQTGGTVVYANEGSTFVDTNPLRNAWGGYQNGQILAASLCPIATATGQQATCDAVAAFANLNAAYRQTFGRDITVTDSYRSYADQVAIKVAKGNLAATPGYSNHGWGLAFDLGGGIDDYDSEQYAWMKANGSRFAFFHPTWAEPESPDFTKAEPWHWQFVPAAAQLGPPTNSAGTPDSNRAFGRTLADQNKGWTGDEWACLEQLWTAESGWNHYADNPTSSAYGIPQALPGSKMATAGTDWETNPRTQIIWGLDYIADRYGTPCEAWAFWNRHSPHWY</sequence>
<dbReference type="Gene3D" id="1.10.530.10">
    <property type="match status" value="1"/>
</dbReference>
<evidence type="ECO:0000313" key="4">
    <source>
        <dbReference type="Proteomes" id="UP000293852"/>
    </source>
</evidence>
<dbReference type="CDD" id="cd14814">
    <property type="entry name" value="Peptidase_M15"/>
    <property type="match status" value="1"/>
</dbReference>
<dbReference type="EMBL" id="SGWX01000001">
    <property type="protein sequence ID" value="RZS62198.1"/>
    <property type="molecule type" value="Genomic_DNA"/>
</dbReference>